<evidence type="ECO:0000256" key="1">
    <source>
        <dbReference type="SAM" id="MobiDB-lite"/>
    </source>
</evidence>
<dbReference type="Gene3D" id="2.60.40.420">
    <property type="entry name" value="Cupredoxins - blue copper proteins"/>
    <property type="match status" value="1"/>
</dbReference>
<dbReference type="EMBL" id="JANVFU010000003">
    <property type="protein sequence ID" value="KAJ3747477.1"/>
    <property type="molecule type" value="Genomic_DNA"/>
</dbReference>
<sequence length="211" mass="20991">MRFFAVVAALVSAVAADTFTVIVGGNSTITYNPTSINATNGDVIQFQFVSKNHTVTQSTFAAPCTAMAGGVDSGFQDVATNASTFPVWSFTLTNTSAPLWFFCAQTGHCANDGMVFAVNPTAAKSFEAFQTAALATGTGTNSTTTNSTTSATSSGASTSSTADSTVATASAAVASQSASGAVATANGASTLASDTIVGLVTVFGVGVGLWL</sequence>
<reference evidence="3 4" key="1">
    <citation type="journal article" date="2023" name="Proc. Natl. Acad. Sci. U.S.A.">
        <title>A global phylogenomic analysis of the shiitake genus Lentinula.</title>
        <authorList>
            <person name="Sierra-Patev S."/>
            <person name="Min B."/>
            <person name="Naranjo-Ortiz M."/>
            <person name="Looney B."/>
            <person name="Konkel Z."/>
            <person name="Slot J.C."/>
            <person name="Sakamoto Y."/>
            <person name="Steenwyk J.L."/>
            <person name="Rokas A."/>
            <person name="Carro J."/>
            <person name="Camarero S."/>
            <person name="Ferreira P."/>
            <person name="Molpeceres G."/>
            <person name="Ruiz-Duenas F.J."/>
            <person name="Serrano A."/>
            <person name="Henrissat B."/>
            <person name="Drula E."/>
            <person name="Hughes K.W."/>
            <person name="Mata J.L."/>
            <person name="Ishikawa N.K."/>
            <person name="Vargas-Isla R."/>
            <person name="Ushijima S."/>
            <person name="Smith C.A."/>
            <person name="Donoghue J."/>
            <person name="Ahrendt S."/>
            <person name="Andreopoulos W."/>
            <person name="He G."/>
            <person name="LaButti K."/>
            <person name="Lipzen A."/>
            <person name="Ng V."/>
            <person name="Riley R."/>
            <person name="Sandor L."/>
            <person name="Barry K."/>
            <person name="Martinez A.T."/>
            <person name="Xiao Y."/>
            <person name="Gibbons J.G."/>
            <person name="Terashima K."/>
            <person name="Grigoriev I.V."/>
            <person name="Hibbett D."/>
        </authorList>
    </citation>
    <scope>NUCLEOTIDE SEQUENCE [LARGE SCALE GENOMIC DNA]</scope>
    <source>
        <strain evidence="3 4">TFB7810</strain>
    </source>
</reference>
<evidence type="ECO:0000256" key="2">
    <source>
        <dbReference type="SAM" id="SignalP"/>
    </source>
</evidence>
<dbReference type="SUPFAM" id="SSF49503">
    <property type="entry name" value="Cupredoxins"/>
    <property type="match status" value="1"/>
</dbReference>
<feature type="chain" id="PRO_5040784142" description="Cupredoxin" evidence="2">
    <location>
        <begin position="17"/>
        <end position="211"/>
    </location>
</feature>
<feature type="signal peptide" evidence="2">
    <location>
        <begin position="1"/>
        <end position="16"/>
    </location>
</feature>
<proteinExistence type="predicted"/>
<evidence type="ECO:0008006" key="5">
    <source>
        <dbReference type="Google" id="ProtNLM"/>
    </source>
</evidence>
<dbReference type="InterPro" id="IPR052953">
    <property type="entry name" value="Ser-rich/MCO-related"/>
</dbReference>
<dbReference type="Proteomes" id="UP001142393">
    <property type="component" value="Unassembled WGS sequence"/>
</dbReference>
<protein>
    <recommendedName>
        <fullName evidence="5">Cupredoxin</fullName>
    </recommendedName>
</protein>
<dbReference type="InterPro" id="IPR008972">
    <property type="entry name" value="Cupredoxin"/>
</dbReference>
<dbReference type="CDD" id="cd00920">
    <property type="entry name" value="Cupredoxin"/>
    <property type="match status" value="1"/>
</dbReference>
<dbReference type="PANTHER" id="PTHR34883:SF15">
    <property type="entry name" value="EXTRACELLULAR SERINE-RICH PROTEIN"/>
    <property type="match status" value="1"/>
</dbReference>
<comment type="caution">
    <text evidence="3">The sequence shown here is derived from an EMBL/GenBank/DDBJ whole genome shotgun (WGS) entry which is preliminary data.</text>
</comment>
<accession>A0A9W8U0J0</accession>
<feature type="region of interest" description="Disordered" evidence="1">
    <location>
        <begin position="138"/>
        <end position="160"/>
    </location>
</feature>
<evidence type="ECO:0000313" key="3">
    <source>
        <dbReference type="EMBL" id="KAJ3747477.1"/>
    </source>
</evidence>
<evidence type="ECO:0000313" key="4">
    <source>
        <dbReference type="Proteomes" id="UP001142393"/>
    </source>
</evidence>
<name>A0A9W8U0J0_9AGAR</name>
<dbReference type="AlphaFoldDB" id="A0A9W8U0J0"/>
<dbReference type="PANTHER" id="PTHR34883">
    <property type="entry name" value="SERINE-RICH PROTEIN, PUTATIVE-RELATED-RELATED"/>
    <property type="match status" value="1"/>
</dbReference>
<keyword evidence="2" id="KW-0732">Signal</keyword>
<gene>
    <name evidence="3" type="ORF">DFH05DRAFT_1480039</name>
</gene>
<keyword evidence="4" id="KW-1185">Reference proteome</keyword>
<organism evidence="3 4">
    <name type="scientific">Lentinula detonsa</name>
    <dbReference type="NCBI Taxonomy" id="2804962"/>
    <lineage>
        <taxon>Eukaryota</taxon>
        <taxon>Fungi</taxon>
        <taxon>Dikarya</taxon>
        <taxon>Basidiomycota</taxon>
        <taxon>Agaricomycotina</taxon>
        <taxon>Agaricomycetes</taxon>
        <taxon>Agaricomycetidae</taxon>
        <taxon>Agaricales</taxon>
        <taxon>Marasmiineae</taxon>
        <taxon>Omphalotaceae</taxon>
        <taxon>Lentinula</taxon>
    </lineage>
</organism>